<accession>A0A9W4D256</accession>
<dbReference type="AlphaFoldDB" id="A0A9W4D256"/>
<organism evidence="1 2">
    <name type="scientific">Blumeria graminis f. sp. triticale</name>
    <dbReference type="NCBI Taxonomy" id="1689686"/>
    <lineage>
        <taxon>Eukaryota</taxon>
        <taxon>Fungi</taxon>
        <taxon>Dikarya</taxon>
        <taxon>Ascomycota</taxon>
        <taxon>Pezizomycotina</taxon>
        <taxon>Leotiomycetes</taxon>
        <taxon>Erysiphales</taxon>
        <taxon>Erysiphaceae</taxon>
        <taxon>Blumeria</taxon>
    </lineage>
</organism>
<dbReference type="Proteomes" id="UP000683417">
    <property type="component" value="Unassembled WGS sequence"/>
</dbReference>
<evidence type="ECO:0000313" key="2">
    <source>
        <dbReference type="Proteomes" id="UP000683417"/>
    </source>
</evidence>
<protein>
    <submittedName>
        <fullName evidence="1">BgTH12-05133</fullName>
    </submittedName>
</protein>
<gene>
    <name evidence="1" type="ORF">BGTH12_LOCUS3900</name>
</gene>
<proteinExistence type="predicted"/>
<name>A0A9W4D256_BLUGR</name>
<sequence>MHCQFLVISPLLIFGREDTYQFNIIKPFKAGSTNHYLRYEGSPKTSYQIPEGVTGEEVRNTSKNHIIYKFCAERKENLLSLENHFEANTHRKSDVIIDSRDEDSSYKECSEKINSQLVGITLLSMSAISKNRLPPCTTKMLIRDISYRRAKAYGAYKIYSHQASAKIILEWDEFIPLHELLDQKDPLMTKKRQGQLTHLVYIAGFLKLATEIPDKKGYKISPALGNPPENEIYEFLDKFKRHRTFITFDLLRLF</sequence>
<comment type="caution">
    <text evidence="1">The sequence shown here is derived from an EMBL/GenBank/DDBJ whole genome shotgun (WGS) entry which is preliminary data.</text>
</comment>
<evidence type="ECO:0000313" key="1">
    <source>
        <dbReference type="EMBL" id="CAD6502542.1"/>
    </source>
</evidence>
<reference evidence="1" key="1">
    <citation type="submission" date="2020-10" db="EMBL/GenBank/DDBJ databases">
        <authorList>
            <person name="Muller C M."/>
        </authorList>
    </citation>
    <scope>NUCLEOTIDE SEQUENCE</scope>
    <source>
        <strain evidence="1">THUN-12</strain>
    </source>
</reference>
<dbReference type="EMBL" id="CAJHIT010000006">
    <property type="protein sequence ID" value="CAD6502542.1"/>
    <property type="molecule type" value="Genomic_DNA"/>
</dbReference>